<evidence type="ECO:0000313" key="3">
    <source>
        <dbReference type="Proteomes" id="UP000654482"/>
    </source>
</evidence>
<sequence length="62" mass="6651">MKLKVPSIACDNCVAGIEREIRDRDPNAKVEGDVSQKILTIETEMTEAAVKEAIVAAGHEVG</sequence>
<dbReference type="AlphaFoldDB" id="A0A8J7J6H9"/>
<name>A0A8J7J6H9_9CYAN</name>
<dbReference type="Pfam" id="PF00403">
    <property type="entry name" value="HMA"/>
    <property type="match status" value="1"/>
</dbReference>
<dbReference type="RefSeq" id="WP_194031806.1">
    <property type="nucleotide sequence ID" value="NZ_JADEWZ010000057.1"/>
</dbReference>
<protein>
    <submittedName>
        <fullName evidence="2">Cation transporter</fullName>
    </submittedName>
</protein>
<organism evidence="2 3">
    <name type="scientific">Lusitaniella coriacea LEGE 07157</name>
    <dbReference type="NCBI Taxonomy" id="945747"/>
    <lineage>
        <taxon>Bacteria</taxon>
        <taxon>Bacillati</taxon>
        <taxon>Cyanobacteriota</taxon>
        <taxon>Cyanophyceae</taxon>
        <taxon>Spirulinales</taxon>
        <taxon>Lusitaniellaceae</taxon>
        <taxon>Lusitaniella</taxon>
    </lineage>
</organism>
<accession>A0A8J7J6H9</accession>
<dbReference type="Gene3D" id="3.30.70.100">
    <property type="match status" value="1"/>
</dbReference>
<evidence type="ECO:0000313" key="2">
    <source>
        <dbReference type="EMBL" id="MBE9118714.1"/>
    </source>
</evidence>
<dbReference type="GO" id="GO:0046872">
    <property type="term" value="F:metal ion binding"/>
    <property type="evidence" value="ECO:0007669"/>
    <property type="project" value="InterPro"/>
</dbReference>
<feature type="domain" description="HMA" evidence="1">
    <location>
        <begin position="3"/>
        <end position="60"/>
    </location>
</feature>
<comment type="caution">
    <text evidence="2">The sequence shown here is derived from an EMBL/GenBank/DDBJ whole genome shotgun (WGS) entry which is preliminary data.</text>
</comment>
<reference evidence="2" key="1">
    <citation type="submission" date="2020-10" db="EMBL/GenBank/DDBJ databases">
        <authorList>
            <person name="Castelo-Branco R."/>
            <person name="Eusebio N."/>
            <person name="Adriana R."/>
            <person name="Vieira A."/>
            <person name="Brugerolle De Fraissinette N."/>
            <person name="Rezende De Castro R."/>
            <person name="Schneider M.P."/>
            <person name="Vasconcelos V."/>
            <person name="Leao P.N."/>
        </authorList>
    </citation>
    <scope>NUCLEOTIDE SEQUENCE</scope>
    <source>
        <strain evidence="2">LEGE 07157</strain>
    </source>
</reference>
<dbReference type="EMBL" id="JADEWZ010000057">
    <property type="protein sequence ID" value="MBE9118714.1"/>
    <property type="molecule type" value="Genomic_DNA"/>
</dbReference>
<keyword evidence="3" id="KW-1185">Reference proteome</keyword>
<dbReference type="InterPro" id="IPR006121">
    <property type="entry name" value="HMA_dom"/>
</dbReference>
<dbReference type="Proteomes" id="UP000654482">
    <property type="component" value="Unassembled WGS sequence"/>
</dbReference>
<evidence type="ECO:0000259" key="1">
    <source>
        <dbReference type="Pfam" id="PF00403"/>
    </source>
</evidence>
<gene>
    <name evidence="2" type="ORF">IQ249_22755</name>
</gene>
<dbReference type="SUPFAM" id="SSF55008">
    <property type="entry name" value="HMA, heavy metal-associated domain"/>
    <property type="match status" value="1"/>
</dbReference>
<proteinExistence type="predicted"/>
<dbReference type="InterPro" id="IPR036163">
    <property type="entry name" value="HMA_dom_sf"/>
</dbReference>